<dbReference type="Pfam" id="PF02518">
    <property type="entry name" value="HATPase_c"/>
    <property type="match status" value="1"/>
</dbReference>
<evidence type="ECO:0000256" key="2">
    <source>
        <dbReference type="ARBA" id="ARBA00012438"/>
    </source>
</evidence>
<feature type="domain" description="PAC" evidence="9">
    <location>
        <begin position="706"/>
        <end position="758"/>
    </location>
</feature>
<dbReference type="EMBL" id="JBHSMA010000001">
    <property type="protein sequence ID" value="MFC5409092.1"/>
    <property type="molecule type" value="Genomic_DNA"/>
</dbReference>
<dbReference type="Gene3D" id="3.30.450.40">
    <property type="match status" value="2"/>
</dbReference>
<evidence type="ECO:0000259" key="7">
    <source>
        <dbReference type="PROSITE" id="PS50109"/>
    </source>
</evidence>
<feature type="domain" description="PAC" evidence="9">
    <location>
        <begin position="834"/>
        <end position="886"/>
    </location>
</feature>
<dbReference type="InterPro" id="IPR013655">
    <property type="entry name" value="PAS_fold_3"/>
</dbReference>
<dbReference type="SUPFAM" id="SSF47384">
    <property type="entry name" value="Homodimeric domain of signal transducing histidine kinase"/>
    <property type="match status" value="1"/>
</dbReference>
<dbReference type="PROSITE" id="PS50113">
    <property type="entry name" value="PAC"/>
    <property type="match status" value="3"/>
</dbReference>
<keyword evidence="5" id="KW-0418">Kinase</keyword>
<sequence length="1123" mass="126539">MVKLLENWFDRSRQGVAFLKPIRNPQNNVTDFRCQLVNTACARMIRQTVDELTGKLLSDFVPPEHLQRVIEPLIAVLQTGKPQQIEEHYQHGHEGAWFNLSLSAMDDQVLVEIQDITQQKTADHQLQRRLAMESIVSNLSVRLLTLESSELNMGIREALAQIGAFTGADRAAIFSYSDDQQRGSCTHEWCAPGITSSSYKFQNLPATLFTWLNRQLGKQQLIQLDTENMPAEAAPEKAIFDSIAVRSLIVVPLIRNGLPQGFIGFYAIGRPKAWDEKDVYLLQTFSTLISSAQYRQQQQAAIQRANQRLAGLRTIDQALLSPHSGGHSPLLTALRHIHALVPCNRLTIFRIDEGTDIATAEYRLAEGVLEVKPGLAFPSHYLTDQLPPDNRARYMSDLKADTVDFPPGANLFDQGFRSLVIIPLYRWQECIGAFTLLSKVPDFFTEEHLQIVQEVASQLAFVLNQQQQNQELKQQNEILERRVEARTREIGELLALHQAILEHAGQAILSTDIHGAIQTANPAAEKLFGYRTDELLGRVPGVYQGSSDQPLPFISLEHPGSDNLPSAVFDLALANLPYWNQECLVISKEGRQVPILLVISSLKDLSGTLIGYVAIGTDISELKAAETQLRSLNQRFQLATQAVGQGIWEDDLEKGELIWDERLWELHGIEPRGQNWNFQEYLKMVHPDDRAAFLADTHQISPDDRLANVSRVIRPDGTIIYVEHRALVVRNQQGRPIRVIGVAWDVTARKLAEEALRESEERFRQMAENVDEVFWIHSIDPFELLYVNPAFERIYGFSAQRIYDDPYSFLDLVWPEDHATVIAAYQRYQQGEDVSIQYRVRKADGRTSWLNVRTFILKDSAGIPVRSIGISSDITSQIEKELVLQQSLQREQELNQLKSQFVSIASHEFRTPLTTIVTSVYLMKLYLGKPPEIARPTMEKHLNLIDQQAQNVNELLSDLLSIGALEAGKVAFQPLWVDVLALCQQIIANHFSHQPDGRTVRTSFAGQPYSAYLDEKLIGQVLVNLLANAFKFAQEEPRLAIRFEPETVIIDVIDTGMGIPAGDLPDLFEPFFRARNSTAIQGTGLGLAIARQYVELHGGTLTVQSQENQGSTFTITLARDLRD</sequence>
<dbReference type="Pfam" id="PF00512">
    <property type="entry name" value="HisKA"/>
    <property type="match status" value="1"/>
</dbReference>
<dbReference type="SMART" id="SM00091">
    <property type="entry name" value="PAS"/>
    <property type="match status" value="3"/>
</dbReference>
<dbReference type="InterPro" id="IPR000700">
    <property type="entry name" value="PAS-assoc_C"/>
</dbReference>
<dbReference type="Gene3D" id="2.10.70.100">
    <property type="match status" value="1"/>
</dbReference>
<dbReference type="Pfam" id="PF01590">
    <property type="entry name" value="GAF"/>
    <property type="match status" value="2"/>
</dbReference>
<feature type="domain" description="Histidine kinase" evidence="7">
    <location>
        <begin position="904"/>
        <end position="1121"/>
    </location>
</feature>
<evidence type="ECO:0000313" key="11">
    <source>
        <dbReference type="Proteomes" id="UP001596106"/>
    </source>
</evidence>
<dbReference type="PANTHER" id="PTHR43304">
    <property type="entry name" value="PHYTOCHROME-LIKE PROTEIN CPH1"/>
    <property type="match status" value="1"/>
</dbReference>
<dbReference type="InterPro" id="IPR003018">
    <property type="entry name" value="GAF"/>
</dbReference>
<dbReference type="SUPFAM" id="SSF55785">
    <property type="entry name" value="PYP-like sensor domain (PAS domain)"/>
    <property type="match status" value="4"/>
</dbReference>
<proteinExistence type="predicted"/>
<dbReference type="InterPro" id="IPR036890">
    <property type="entry name" value="HATPase_C_sf"/>
</dbReference>
<dbReference type="Pfam" id="PF08448">
    <property type="entry name" value="PAS_4"/>
    <property type="match status" value="1"/>
</dbReference>
<comment type="catalytic activity">
    <reaction evidence="1">
        <text>ATP + protein L-histidine = ADP + protein N-phospho-L-histidine.</text>
        <dbReference type="EC" id="2.7.13.3"/>
    </reaction>
</comment>
<dbReference type="SUPFAM" id="SSF55874">
    <property type="entry name" value="ATPase domain of HSP90 chaperone/DNA topoisomerase II/histidine kinase"/>
    <property type="match status" value="1"/>
</dbReference>
<dbReference type="CDD" id="cd00075">
    <property type="entry name" value="HATPase"/>
    <property type="match status" value="1"/>
</dbReference>
<name>A0ABW0IAD7_9BACT</name>
<accession>A0ABW0IAD7</accession>
<dbReference type="CDD" id="cd00082">
    <property type="entry name" value="HisKA"/>
    <property type="match status" value="1"/>
</dbReference>
<dbReference type="SUPFAM" id="SSF55781">
    <property type="entry name" value="GAF domain-like"/>
    <property type="match status" value="2"/>
</dbReference>
<dbReference type="InterPro" id="IPR036097">
    <property type="entry name" value="HisK_dim/P_sf"/>
</dbReference>
<feature type="domain" description="PAS" evidence="8">
    <location>
        <begin position="500"/>
        <end position="538"/>
    </location>
</feature>
<dbReference type="SMART" id="SM00086">
    <property type="entry name" value="PAC"/>
    <property type="match status" value="3"/>
</dbReference>
<evidence type="ECO:0000256" key="6">
    <source>
        <dbReference type="SAM" id="Coils"/>
    </source>
</evidence>
<evidence type="ECO:0000256" key="4">
    <source>
        <dbReference type="ARBA" id="ARBA00022679"/>
    </source>
</evidence>
<feature type="domain" description="PAS" evidence="8">
    <location>
        <begin position="759"/>
        <end position="832"/>
    </location>
</feature>
<keyword evidence="6" id="KW-0175">Coiled coil</keyword>
<evidence type="ECO:0000313" key="10">
    <source>
        <dbReference type="EMBL" id="MFC5409092.1"/>
    </source>
</evidence>
<dbReference type="PANTHER" id="PTHR43304:SF1">
    <property type="entry name" value="PAC DOMAIN-CONTAINING PROTEIN"/>
    <property type="match status" value="1"/>
</dbReference>
<keyword evidence="3" id="KW-0597">Phosphoprotein</keyword>
<reference evidence="11" key="1">
    <citation type="journal article" date="2019" name="Int. J. Syst. Evol. Microbiol.">
        <title>The Global Catalogue of Microorganisms (GCM) 10K type strain sequencing project: providing services to taxonomists for standard genome sequencing and annotation.</title>
        <authorList>
            <consortium name="The Broad Institute Genomics Platform"/>
            <consortium name="The Broad Institute Genome Sequencing Center for Infectious Disease"/>
            <person name="Wu L."/>
            <person name="Ma J."/>
        </authorList>
    </citation>
    <scope>NUCLEOTIDE SEQUENCE [LARGE SCALE GENOMIC DNA]</scope>
    <source>
        <strain evidence="11">CCUG 55250</strain>
    </source>
</reference>
<keyword evidence="11" id="KW-1185">Reference proteome</keyword>
<keyword evidence="4" id="KW-0808">Transferase</keyword>
<dbReference type="SMART" id="SM00387">
    <property type="entry name" value="HATPase_c"/>
    <property type="match status" value="1"/>
</dbReference>
<dbReference type="SMART" id="SM00388">
    <property type="entry name" value="HisKA"/>
    <property type="match status" value="1"/>
</dbReference>
<feature type="coiled-coil region" evidence="6">
    <location>
        <begin position="462"/>
        <end position="489"/>
    </location>
</feature>
<dbReference type="InterPro" id="IPR029016">
    <property type="entry name" value="GAF-like_dom_sf"/>
</dbReference>
<protein>
    <recommendedName>
        <fullName evidence="2">histidine kinase</fullName>
        <ecNumber evidence="2">2.7.13.3</ecNumber>
    </recommendedName>
</protein>
<dbReference type="InterPro" id="IPR005467">
    <property type="entry name" value="His_kinase_dom"/>
</dbReference>
<organism evidence="10 11">
    <name type="scientific">Larkinella bovis</name>
    <dbReference type="NCBI Taxonomy" id="683041"/>
    <lineage>
        <taxon>Bacteria</taxon>
        <taxon>Pseudomonadati</taxon>
        <taxon>Bacteroidota</taxon>
        <taxon>Cytophagia</taxon>
        <taxon>Cytophagales</taxon>
        <taxon>Spirosomataceae</taxon>
        <taxon>Larkinella</taxon>
    </lineage>
</organism>
<dbReference type="InterPro" id="IPR003661">
    <property type="entry name" value="HisK_dim/P_dom"/>
</dbReference>
<feature type="domain" description="PAC" evidence="9">
    <location>
        <begin position="579"/>
        <end position="631"/>
    </location>
</feature>
<dbReference type="SMART" id="SM00065">
    <property type="entry name" value="GAF"/>
    <property type="match status" value="2"/>
</dbReference>
<dbReference type="Gene3D" id="3.30.450.20">
    <property type="entry name" value="PAS domain"/>
    <property type="match status" value="4"/>
</dbReference>
<dbReference type="Gene3D" id="3.30.565.10">
    <property type="entry name" value="Histidine kinase-like ATPase, C-terminal domain"/>
    <property type="match status" value="1"/>
</dbReference>
<dbReference type="NCBIfam" id="TIGR00229">
    <property type="entry name" value="sensory_box"/>
    <property type="match status" value="3"/>
</dbReference>
<dbReference type="RefSeq" id="WP_379842695.1">
    <property type="nucleotide sequence ID" value="NZ_JBHSMA010000001.1"/>
</dbReference>
<dbReference type="InterPro" id="IPR000014">
    <property type="entry name" value="PAS"/>
</dbReference>
<comment type="caution">
    <text evidence="10">The sequence shown here is derived from an EMBL/GenBank/DDBJ whole genome shotgun (WGS) entry which is preliminary data.</text>
</comment>
<dbReference type="PROSITE" id="PS50109">
    <property type="entry name" value="HIS_KIN"/>
    <property type="match status" value="1"/>
</dbReference>
<dbReference type="Gene3D" id="1.10.287.130">
    <property type="match status" value="1"/>
</dbReference>
<dbReference type="InterPro" id="IPR004358">
    <property type="entry name" value="Sig_transdc_His_kin-like_C"/>
</dbReference>
<dbReference type="Pfam" id="PF08447">
    <property type="entry name" value="PAS_3"/>
    <property type="match status" value="2"/>
</dbReference>
<dbReference type="Pfam" id="PF13426">
    <property type="entry name" value="PAS_9"/>
    <property type="match status" value="1"/>
</dbReference>
<dbReference type="PRINTS" id="PR00344">
    <property type="entry name" value="BCTRLSENSOR"/>
</dbReference>
<dbReference type="Proteomes" id="UP001596106">
    <property type="component" value="Unassembled WGS sequence"/>
</dbReference>
<evidence type="ECO:0000256" key="5">
    <source>
        <dbReference type="ARBA" id="ARBA00022777"/>
    </source>
</evidence>
<dbReference type="InterPro" id="IPR001610">
    <property type="entry name" value="PAC"/>
</dbReference>
<evidence type="ECO:0000256" key="1">
    <source>
        <dbReference type="ARBA" id="ARBA00000085"/>
    </source>
</evidence>
<dbReference type="PROSITE" id="PS50112">
    <property type="entry name" value="PAS"/>
    <property type="match status" value="2"/>
</dbReference>
<evidence type="ECO:0000256" key="3">
    <source>
        <dbReference type="ARBA" id="ARBA00022553"/>
    </source>
</evidence>
<dbReference type="InterPro" id="IPR003594">
    <property type="entry name" value="HATPase_dom"/>
</dbReference>
<evidence type="ECO:0000259" key="9">
    <source>
        <dbReference type="PROSITE" id="PS50113"/>
    </source>
</evidence>
<gene>
    <name evidence="10" type="ORF">ACFPMF_07235</name>
</gene>
<dbReference type="EC" id="2.7.13.3" evidence="2"/>
<evidence type="ECO:0000259" key="8">
    <source>
        <dbReference type="PROSITE" id="PS50112"/>
    </source>
</evidence>
<dbReference type="InterPro" id="IPR052162">
    <property type="entry name" value="Sensor_kinase/Photoreceptor"/>
</dbReference>
<dbReference type="InterPro" id="IPR013656">
    <property type="entry name" value="PAS_4"/>
</dbReference>
<dbReference type="InterPro" id="IPR035965">
    <property type="entry name" value="PAS-like_dom_sf"/>
</dbReference>
<dbReference type="CDD" id="cd00130">
    <property type="entry name" value="PAS"/>
    <property type="match status" value="3"/>
</dbReference>